<name>A0ABT2RN34_9FIRM</name>
<dbReference type="RefSeq" id="WP_158370174.1">
    <property type="nucleotide sequence ID" value="NZ_JAOQJU010000010.1"/>
</dbReference>
<gene>
    <name evidence="2" type="ORF">OCV99_09735</name>
</gene>
<evidence type="ECO:0000313" key="3">
    <source>
        <dbReference type="Proteomes" id="UP001652431"/>
    </source>
</evidence>
<protein>
    <submittedName>
        <fullName evidence="2">Uncharacterized protein</fullName>
    </submittedName>
</protein>
<dbReference type="Proteomes" id="UP001652431">
    <property type="component" value="Unassembled WGS sequence"/>
</dbReference>
<keyword evidence="3" id="KW-1185">Reference proteome</keyword>
<feature type="region of interest" description="Disordered" evidence="1">
    <location>
        <begin position="1"/>
        <end position="54"/>
    </location>
</feature>
<organism evidence="2 3">
    <name type="scientific">Dorea acetigenes</name>
    <dbReference type="NCBI Taxonomy" id="2981787"/>
    <lineage>
        <taxon>Bacteria</taxon>
        <taxon>Bacillati</taxon>
        <taxon>Bacillota</taxon>
        <taxon>Clostridia</taxon>
        <taxon>Lachnospirales</taxon>
        <taxon>Lachnospiraceae</taxon>
        <taxon>Dorea</taxon>
    </lineage>
</organism>
<comment type="caution">
    <text evidence="2">The sequence shown here is derived from an EMBL/GenBank/DDBJ whole genome shotgun (WGS) entry which is preliminary data.</text>
</comment>
<dbReference type="EMBL" id="JAOQJU010000010">
    <property type="protein sequence ID" value="MCU6686819.1"/>
    <property type="molecule type" value="Genomic_DNA"/>
</dbReference>
<reference evidence="2 3" key="1">
    <citation type="journal article" date="2021" name="ISME Commun">
        <title>Automated analysis of genomic sequences facilitates high-throughput and comprehensive description of bacteria.</title>
        <authorList>
            <person name="Hitch T.C.A."/>
        </authorList>
    </citation>
    <scope>NUCLEOTIDE SEQUENCE [LARGE SCALE GENOMIC DNA]</scope>
    <source>
        <strain evidence="2 3">Sanger_03</strain>
    </source>
</reference>
<accession>A0ABT2RN34</accession>
<evidence type="ECO:0000256" key="1">
    <source>
        <dbReference type="SAM" id="MobiDB-lite"/>
    </source>
</evidence>
<sequence length="106" mass="12265">MSKKCRAQHSGPHRRHGDRNVQTRYSGKCRGQEITKNVQEESRMKDEKKKEGSKKDFVPVIIPEIKVKIHELHIHMDERMDTVNFNGDCEVSIAGGEEEAYGEEDR</sequence>
<feature type="compositionally biased region" description="Basic and acidic residues" evidence="1">
    <location>
        <begin position="30"/>
        <end position="54"/>
    </location>
</feature>
<feature type="compositionally biased region" description="Basic residues" evidence="1">
    <location>
        <begin position="1"/>
        <end position="17"/>
    </location>
</feature>
<proteinExistence type="predicted"/>
<evidence type="ECO:0000313" key="2">
    <source>
        <dbReference type="EMBL" id="MCU6686819.1"/>
    </source>
</evidence>